<protein>
    <recommendedName>
        <fullName evidence="6">G-protein coupled receptors family 1 profile domain-containing protein</fullName>
    </recommendedName>
</protein>
<evidence type="ECO:0000313" key="8">
    <source>
        <dbReference type="Proteomes" id="UP000835052"/>
    </source>
</evidence>
<feature type="transmembrane region" description="Helical" evidence="5">
    <location>
        <begin position="43"/>
        <end position="65"/>
    </location>
</feature>
<feature type="transmembrane region" description="Helical" evidence="5">
    <location>
        <begin position="154"/>
        <end position="179"/>
    </location>
</feature>
<feature type="transmembrane region" description="Helical" evidence="5">
    <location>
        <begin position="199"/>
        <end position="222"/>
    </location>
</feature>
<reference evidence="7" key="1">
    <citation type="submission" date="2020-10" db="EMBL/GenBank/DDBJ databases">
        <authorList>
            <person name="Kikuchi T."/>
        </authorList>
    </citation>
    <scope>NUCLEOTIDE SEQUENCE</scope>
    <source>
        <strain evidence="7">NKZ352</strain>
    </source>
</reference>
<dbReference type="Proteomes" id="UP000835052">
    <property type="component" value="Unassembled WGS sequence"/>
</dbReference>
<dbReference type="GO" id="GO:0016020">
    <property type="term" value="C:membrane"/>
    <property type="evidence" value="ECO:0007669"/>
    <property type="project" value="UniProtKB-SubCell"/>
</dbReference>
<evidence type="ECO:0000259" key="6">
    <source>
        <dbReference type="PROSITE" id="PS50262"/>
    </source>
</evidence>
<dbReference type="GO" id="GO:0004930">
    <property type="term" value="F:G protein-coupled receptor activity"/>
    <property type="evidence" value="ECO:0007669"/>
    <property type="project" value="InterPro"/>
</dbReference>
<evidence type="ECO:0000313" key="7">
    <source>
        <dbReference type="EMBL" id="CAD6199160.1"/>
    </source>
</evidence>
<keyword evidence="2 5" id="KW-0812">Transmembrane</keyword>
<dbReference type="EMBL" id="CAJGYM010000158">
    <property type="protein sequence ID" value="CAD6199160.1"/>
    <property type="molecule type" value="Genomic_DNA"/>
</dbReference>
<keyword evidence="3 5" id="KW-1133">Transmembrane helix</keyword>
<dbReference type="OrthoDB" id="5873055at2759"/>
<dbReference type="PROSITE" id="PS50262">
    <property type="entry name" value="G_PROTEIN_RECEP_F1_2"/>
    <property type="match status" value="1"/>
</dbReference>
<dbReference type="Pfam" id="PF10320">
    <property type="entry name" value="7TM_GPCR_Srsx"/>
    <property type="match status" value="1"/>
</dbReference>
<accession>A0A8S1HV32</accession>
<dbReference type="SMART" id="SM01381">
    <property type="entry name" value="7TM_GPCR_Srsx"/>
    <property type="match status" value="1"/>
</dbReference>
<keyword evidence="8" id="KW-1185">Reference proteome</keyword>
<dbReference type="SUPFAM" id="SSF81321">
    <property type="entry name" value="Family A G protein-coupled receptor-like"/>
    <property type="match status" value="1"/>
</dbReference>
<evidence type="ECO:0000256" key="3">
    <source>
        <dbReference type="ARBA" id="ARBA00022989"/>
    </source>
</evidence>
<evidence type="ECO:0000256" key="4">
    <source>
        <dbReference type="ARBA" id="ARBA00023136"/>
    </source>
</evidence>
<sequence>MVAFYIIFFNIVGNFGNFHIIYLTMTRKELRGKSAYLQCASSFFHAVCLLYELFNAYFLIFGIQLRRYQCYPIESGYVVFASMQTVCMLMMLVDILSLVLLPMRYRTYQTGPYVLKMLIPGFVFGMIFAIWGFMHMDDEVLIFCNPPIALIPSISHTWMACNFAINSTVFALLVVIIILMHYRGKGRGETQRVVRRLKVITAIFVFSWYSATLGHTIINIFFDEESTLSVFLTSNMIFFVLIIYSQAFYVIMWRSKEYRSAFIAMYSNFAFLQRFAPSTITVTVTSSVVQTNSREPVNRKSTRATVA</sequence>
<proteinExistence type="predicted"/>
<feature type="transmembrane region" description="Helical" evidence="5">
    <location>
        <begin position="77"/>
        <end position="101"/>
    </location>
</feature>
<feature type="domain" description="G-protein coupled receptors family 1 profile" evidence="6">
    <location>
        <begin position="16"/>
        <end position="253"/>
    </location>
</feature>
<name>A0A8S1HV32_9PELO</name>
<feature type="transmembrane region" description="Helical" evidence="5">
    <location>
        <begin position="6"/>
        <end position="23"/>
    </location>
</feature>
<evidence type="ECO:0000256" key="2">
    <source>
        <dbReference type="ARBA" id="ARBA00022692"/>
    </source>
</evidence>
<comment type="caution">
    <text evidence="7">The sequence shown here is derived from an EMBL/GenBank/DDBJ whole genome shotgun (WGS) entry which is preliminary data.</text>
</comment>
<evidence type="ECO:0000256" key="1">
    <source>
        <dbReference type="ARBA" id="ARBA00004370"/>
    </source>
</evidence>
<feature type="transmembrane region" description="Helical" evidence="5">
    <location>
        <begin position="113"/>
        <end position="134"/>
    </location>
</feature>
<evidence type="ECO:0000256" key="5">
    <source>
        <dbReference type="SAM" id="Phobius"/>
    </source>
</evidence>
<comment type="subcellular location">
    <subcellularLocation>
        <location evidence="1">Membrane</location>
    </subcellularLocation>
</comment>
<organism evidence="7 8">
    <name type="scientific">Caenorhabditis auriculariae</name>
    <dbReference type="NCBI Taxonomy" id="2777116"/>
    <lineage>
        <taxon>Eukaryota</taxon>
        <taxon>Metazoa</taxon>
        <taxon>Ecdysozoa</taxon>
        <taxon>Nematoda</taxon>
        <taxon>Chromadorea</taxon>
        <taxon>Rhabditida</taxon>
        <taxon>Rhabditina</taxon>
        <taxon>Rhabditomorpha</taxon>
        <taxon>Rhabditoidea</taxon>
        <taxon>Rhabditidae</taxon>
        <taxon>Peloderinae</taxon>
        <taxon>Caenorhabditis</taxon>
    </lineage>
</organism>
<dbReference type="Gene3D" id="1.20.1070.10">
    <property type="entry name" value="Rhodopsin 7-helix transmembrane proteins"/>
    <property type="match status" value="1"/>
</dbReference>
<dbReference type="InterPro" id="IPR000276">
    <property type="entry name" value="GPCR_Rhodpsn"/>
</dbReference>
<dbReference type="InterPro" id="IPR047130">
    <property type="entry name" value="7TM_GPCR_Srsx_nematod"/>
</dbReference>
<keyword evidence="4 5" id="KW-0472">Membrane</keyword>
<gene>
    <name evidence="7" type="ORF">CAUJ_LOCUS15064</name>
</gene>
<dbReference type="InterPro" id="IPR019424">
    <property type="entry name" value="7TM_GPCR_Srsx"/>
</dbReference>
<dbReference type="InterPro" id="IPR017452">
    <property type="entry name" value="GPCR_Rhodpsn_7TM"/>
</dbReference>
<feature type="transmembrane region" description="Helical" evidence="5">
    <location>
        <begin position="228"/>
        <end position="251"/>
    </location>
</feature>
<dbReference type="PANTHER" id="PTHR23360">
    <property type="entry name" value="G-PROTEIN COUPLED RECEPTORS FAMILY 1 PROFILE DOMAIN-CONTAINING PROTEIN-RELATED"/>
    <property type="match status" value="1"/>
</dbReference>
<dbReference type="AlphaFoldDB" id="A0A8S1HV32"/>
<dbReference type="PANTHER" id="PTHR23360:SF37">
    <property type="entry name" value="G-PROTEIN COUPLED RECEPTORS FAMILY 1 PROFILE DOMAIN-CONTAINING PROTEIN"/>
    <property type="match status" value="1"/>
</dbReference>